<keyword evidence="1" id="KW-0472">Membrane</keyword>
<evidence type="ECO:0000313" key="3">
    <source>
        <dbReference type="Proteomes" id="UP000580250"/>
    </source>
</evidence>
<gene>
    <name evidence="2" type="ORF">MENT_LOCUS41524</name>
</gene>
<reference evidence="2 3" key="1">
    <citation type="submission" date="2020-08" db="EMBL/GenBank/DDBJ databases">
        <authorList>
            <person name="Koutsovoulos G."/>
            <person name="Danchin GJ E."/>
        </authorList>
    </citation>
    <scope>NUCLEOTIDE SEQUENCE [LARGE SCALE GENOMIC DNA]</scope>
</reference>
<protein>
    <submittedName>
        <fullName evidence="2">Uncharacterized protein</fullName>
    </submittedName>
</protein>
<dbReference type="EMBL" id="CAJEWN010000716">
    <property type="protein sequence ID" value="CAD2188849.1"/>
    <property type="molecule type" value="Genomic_DNA"/>
</dbReference>
<evidence type="ECO:0000313" key="2">
    <source>
        <dbReference type="EMBL" id="CAD2188849.1"/>
    </source>
</evidence>
<name>A0A6V7WPB1_MELEN</name>
<dbReference type="AlphaFoldDB" id="A0A6V7WPB1"/>
<dbReference type="InterPro" id="IPR019421">
    <property type="entry name" value="7TM_GPCR_serpentine_rcpt_Srd"/>
</dbReference>
<feature type="transmembrane region" description="Helical" evidence="1">
    <location>
        <begin position="138"/>
        <end position="161"/>
    </location>
</feature>
<proteinExistence type="predicted"/>
<sequence>MSFDLLNILFKFDYFVCILIGFPLNIILIVLIIFKTPEEMKTHSRILIQNCVLDILILITQLFVQVFYLLDKEGNTIVIFPNGIMLNFVNENFNPFIIYIVALFWYYLVYFNLNGLCVQFIYRYLVLNRNLKINFLRYLLMLSVALFMTLLLMLDAVLFRIQYSFGGIKYFDDFNKNIAICSMQNRIVFFQFYYWL</sequence>
<dbReference type="Pfam" id="PF10317">
    <property type="entry name" value="7TM_GPCR_Srd"/>
    <property type="match status" value="1"/>
</dbReference>
<evidence type="ECO:0000256" key="1">
    <source>
        <dbReference type="SAM" id="Phobius"/>
    </source>
</evidence>
<keyword evidence="1" id="KW-1133">Transmembrane helix</keyword>
<accession>A0A6V7WPB1</accession>
<feature type="transmembrane region" description="Helical" evidence="1">
    <location>
        <begin position="12"/>
        <end position="34"/>
    </location>
</feature>
<dbReference type="SUPFAM" id="SSF81321">
    <property type="entry name" value="Family A G protein-coupled receptor-like"/>
    <property type="match status" value="1"/>
</dbReference>
<dbReference type="Proteomes" id="UP000580250">
    <property type="component" value="Unassembled WGS sequence"/>
</dbReference>
<organism evidence="2 3">
    <name type="scientific">Meloidogyne enterolobii</name>
    <name type="common">Root-knot nematode worm</name>
    <name type="synonym">Meloidogyne mayaguensis</name>
    <dbReference type="NCBI Taxonomy" id="390850"/>
    <lineage>
        <taxon>Eukaryota</taxon>
        <taxon>Metazoa</taxon>
        <taxon>Ecdysozoa</taxon>
        <taxon>Nematoda</taxon>
        <taxon>Chromadorea</taxon>
        <taxon>Rhabditida</taxon>
        <taxon>Tylenchina</taxon>
        <taxon>Tylenchomorpha</taxon>
        <taxon>Tylenchoidea</taxon>
        <taxon>Meloidogynidae</taxon>
        <taxon>Meloidogyninae</taxon>
        <taxon>Meloidogyne</taxon>
    </lineage>
</organism>
<keyword evidence="1" id="KW-0812">Transmembrane</keyword>
<comment type="caution">
    <text evidence="2">The sequence shown here is derived from an EMBL/GenBank/DDBJ whole genome shotgun (WGS) entry which is preliminary data.</text>
</comment>
<feature type="transmembrane region" description="Helical" evidence="1">
    <location>
        <begin position="46"/>
        <end position="70"/>
    </location>
</feature>
<feature type="transmembrane region" description="Helical" evidence="1">
    <location>
        <begin position="96"/>
        <end position="126"/>
    </location>
</feature>